<dbReference type="InterPro" id="IPR052520">
    <property type="entry name" value="ATL_DNA_repair"/>
</dbReference>
<dbReference type="GO" id="GO:0006281">
    <property type="term" value="P:DNA repair"/>
    <property type="evidence" value="ECO:0007669"/>
    <property type="project" value="InterPro"/>
</dbReference>
<dbReference type="STRING" id="1173061.A0A0J9X3Q6"/>
<dbReference type="CDD" id="cd06445">
    <property type="entry name" value="ATase"/>
    <property type="match status" value="1"/>
</dbReference>
<reference evidence="6" key="1">
    <citation type="submission" date="2014-03" db="EMBL/GenBank/DDBJ databases">
        <authorList>
            <person name="Casaregola S."/>
        </authorList>
    </citation>
    <scope>NUCLEOTIDE SEQUENCE [LARGE SCALE GENOMIC DNA]</scope>
    <source>
        <strain evidence="6">CLIB 918</strain>
    </source>
</reference>
<evidence type="ECO:0000256" key="2">
    <source>
        <dbReference type="ARBA" id="ARBA00030795"/>
    </source>
</evidence>
<dbReference type="Pfam" id="PF01035">
    <property type="entry name" value="DNA_binding_1"/>
    <property type="match status" value="1"/>
</dbReference>
<keyword evidence="1" id="KW-0227">DNA damage</keyword>
<keyword evidence="7" id="KW-1185">Reference proteome</keyword>
<name>A0A0J9X3Q6_GEOCN</name>
<evidence type="ECO:0000256" key="1">
    <source>
        <dbReference type="ARBA" id="ARBA00022763"/>
    </source>
</evidence>
<dbReference type="Proteomes" id="UP000242525">
    <property type="component" value="Unassembled WGS sequence"/>
</dbReference>
<dbReference type="OrthoDB" id="2548197at2759"/>
<dbReference type="SUPFAM" id="SSF46767">
    <property type="entry name" value="Methylated DNA-protein cysteine methyltransferase, C-terminal domain"/>
    <property type="match status" value="1"/>
</dbReference>
<evidence type="ECO:0000259" key="5">
    <source>
        <dbReference type="Pfam" id="PF01035"/>
    </source>
</evidence>
<gene>
    <name evidence="6" type="ORF">BN980_GECA01s04960g</name>
</gene>
<dbReference type="Gene3D" id="1.10.10.10">
    <property type="entry name" value="Winged helix-like DNA-binding domain superfamily/Winged helix DNA-binding domain"/>
    <property type="match status" value="1"/>
</dbReference>
<evidence type="ECO:0000256" key="4">
    <source>
        <dbReference type="ARBA" id="ARBA00033095"/>
    </source>
</evidence>
<dbReference type="GO" id="GO:0003824">
    <property type="term" value="F:catalytic activity"/>
    <property type="evidence" value="ECO:0007669"/>
    <property type="project" value="InterPro"/>
</dbReference>
<evidence type="ECO:0000313" key="7">
    <source>
        <dbReference type="Proteomes" id="UP000242525"/>
    </source>
</evidence>
<dbReference type="InterPro" id="IPR036388">
    <property type="entry name" value="WH-like_DNA-bd_sf"/>
</dbReference>
<dbReference type="PANTHER" id="PTHR42942:SF1">
    <property type="entry name" value="ALKYLTRANSFERASE-LIKE PROTEIN 1"/>
    <property type="match status" value="1"/>
</dbReference>
<dbReference type="InterPro" id="IPR014048">
    <property type="entry name" value="MethylDNA_cys_MeTrfase_DNA-bd"/>
</dbReference>
<protein>
    <recommendedName>
        <fullName evidence="2">6-O-methylguanine-DNA methyltransferase</fullName>
    </recommendedName>
    <alternativeName>
        <fullName evidence="4">DNA repair MTase</fullName>
    </alternativeName>
    <alternativeName>
        <fullName evidence="3">O-6-methylguanine-DNA-alkyltransferase</fullName>
    </alternativeName>
</protein>
<dbReference type="PANTHER" id="PTHR42942">
    <property type="entry name" value="6-O-METHYLGUANINE DNA METHYLTRANSFERASE"/>
    <property type="match status" value="1"/>
</dbReference>
<dbReference type="EMBL" id="CCBN010000001">
    <property type="protein sequence ID" value="CDO51358.1"/>
    <property type="molecule type" value="Genomic_DNA"/>
</dbReference>
<feature type="domain" description="Methylated-DNA-[protein]-cysteine S-methyltransferase DNA binding" evidence="5">
    <location>
        <begin position="10"/>
        <end position="100"/>
    </location>
</feature>
<accession>A0A0J9X3Q6</accession>
<evidence type="ECO:0000313" key="6">
    <source>
        <dbReference type="EMBL" id="CDO51358.1"/>
    </source>
</evidence>
<sequence length="132" mass="14684">MVSDEAAQHYQLIYAAVRAVPAGRVTTYGRIAALTGRPRNARQVGYALKHLPRAEATTTTHFSTANVPWWRIIGSGGIVSMREAVADRDRQVEALQAEGVEVNGYKVDMRQYEWVLSQAQEEAVIDRLVSLE</sequence>
<organism evidence="6 7">
    <name type="scientific">Geotrichum candidum</name>
    <name type="common">Oospora lactis</name>
    <name type="synonym">Dipodascus geotrichum</name>
    <dbReference type="NCBI Taxonomy" id="1173061"/>
    <lineage>
        <taxon>Eukaryota</taxon>
        <taxon>Fungi</taxon>
        <taxon>Dikarya</taxon>
        <taxon>Ascomycota</taxon>
        <taxon>Saccharomycotina</taxon>
        <taxon>Dipodascomycetes</taxon>
        <taxon>Dipodascales</taxon>
        <taxon>Dipodascaceae</taxon>
        <taxon>Geotrichum</taxon>
    </lineage>
</organism>
<evidence type="ECO:0000256" key="3">
    <source>
        <dbReference type="ARBA" id="ARBA00031621"/>
    </source>
</evidence>
<proteinExistence type="predicted"/>
<dbReference type="InterPro" id="IPR036217">
    <property type="entry name" value="MethylDNA_cys_MeTrfase_DNAb"/>
</dbReference>
<dbReference type="AlphaFoldDB" id="A0A0J9X3Q6"/>
<comment type="caution">
    <text evidence="6">The sequence shown here is derived from an EMBL/GenBank/DDBJ whole genome shotgun (WGS) entry which is preliminary data.</text>
</comment>